<dbReference type="AlphaFoldDB" id="A0A3D4V6B5"/>
<dbReference type="Gene3D" id="3.40.50.10540">
    <property type="entry name" value="Crotonobetainyl-coa:carnitine coa-transferase, domain 1"/>
    <property type="match status" value="1"/>
</dbReference>
<dbReference type="InterPro" id="IPR003673">
    <property type="entry name" value="CoA-Trfase_fam_III"/>
</dbReference>
<organism evidence="1 2">
    <name type="scientific">Gemmatimonas aurantiaca</name>
    <dbReference type="NCBI Taxonomy" id="173480"/>
    <lineage>
        <taxon>Bacteria</taxon>
        <taxon>Pseudomonadati</taxon>
        <taxon>Gemmatimonadota</taxon>
        <taxon>Gemmatimonadia</taxon>
        <taxon>Gemmatimonadales</taxon>
        <taxon>Gemmatimonadaceae</taxon>
        <taxon>Gemmatimonas</taxon>
    </lineage>
</organism>
<dbReference type="Pfam" id="PF02515">
    <property type="entry name" value="CoA_transf_3"/>
    <property type="match status" value="1"/>
</dbReference>
<dbReference type="PANTHER" id="PTHR48228:SF5">
    <property type="entry name" value="ALPHA-METHYLACYL-COA RACEMASE"/>
    <property type="match status" value="1"/>
</dbReference>
<name>A0A3D4V6B5_9BACT</name>
<sequence length="284" mass="30408">MSPAGRAADLSSLLAGVRVVTIAQNAPGPLAVQRLAQHGASVCKIEPPEGDPLLTISPSWHAEMHVGVTIERLDLKTSEGQAALREHLATAQVFITSQRPAALTRLGLDPRTLLQRYPTLRVLRIVGSLDAPDDAGHDLTYQAAAGLIGAAMPLALVADVMTSERAYAGVLALLRMDEGHLMDIGMVESLAPMQATLRHGLTVPNGILGGGLPRYMLYECREGQVAVAALEPHFAARLRDELGTDDQAIMAVRFLERTATAWEEWAKARDLPIAAVRATNPTWA</sequence>
<proteinExistence type="predicted"/>
<dbReference type="SUPFAM" id="SSF89796">
    <property type="entry name" value="CoA-transferase family III (CaiB/BaiF)"/>
    <property type="match status" value="1"/>
</dbReference>
<gene>
    <name evidence="1" type="ORF">DGD08_05300</name>
</gene>
<dbReference type="OMA" id="VVIDPFR"/>
<dbReference type="InterPro" id="IPR023606">
    <property type="entry name" value="CoA-Trfase_III_dom_1_sf"/>
</dbReference>
<dbReference type="InterPro" id="IPR044855">
    <property type="entry name" value="CoA-Trfase_III_dom3_sf"/>
</dbReference>
<dbReference type="Gene3D" id="3.30.1540.10">
    <property type="entry name" value="formyl-coa transferase, domain 3"/>
    <property type="match status" value="1"/>
</dbReference>
<dbReference type="EMBL" id="DPIY01000006">
    <property type="protein sequence ID" value="HCT56615.1"/>
    <property type="molecule type" value="Genomic_DNA"/>
</dbReference>
<comment type="caution">
    <text evidence="1">The sequence shown here is derived from an EMBL/GenBank/DDBJ whole genome shotgun (WGS) entry which is preliminary data.</text>
</comment>
<accession>A0A3D4V6B5</accession>
<dbReference type="Proteomes" id="UP000264071">
    <property type="component" value="Unassembled WGS sequence"/>
</dbReference>
<dbReference type="InterPro" id="IPR050509">
    <property type="entry name" value="CoA-transferase_III"/>
</dbReference>
<protein>
    <submittedName>
        <fullName evidence="1">CoA transferase</fullName>
    </submittedName>
</protein>
<keyword evidence="1" id="KW-0808">Transferase</keyword>
<evidence type="ECO:0000313" key="2">
    <source>
        <dbReference type="Proteomes" id="UP000264071"/>
    </source>
</evidence>
<dbReference type="PANTHER" id="PTHR48228">
    <property type="entry name" value="SUCCINYL-COA--D-CITRAMALATE COA-TRANSFERASE"/>
    <property type="match status" value="1"/>
</dbReference>
<evidence type="ECO:0000313" key="1">
    <source>
        <dbReference type="EMBL" id="HCT56615.1"/>
    </source>
</evidence>
<reference evidence="1 2" key="1">
    <citation type="journal article" date="2018" name="Nat. Biotechnol.">
        <title>A standardized bacterial taxonomy based on genome phylogeny substantially revises the tree of life.</title>
        <authorList>
            <person name="Parks D.H."/>
            <person name="Chuvochina M."/>
            <person name="Waite D.W."/>
            <person name="Rinke C."/>
            <person name="Skarshewski A."/>
            <person name="Chaumeil P.A."/>
            <person name="Hugenholtz P."/>
        </authorList>
    </citation>
    <scope>NUCLEOTIDE SEQUENCE [LARGE SCALE GENOMIC DNA]</scope>
    <source>
        <strain evidence="1">UBA8844</strain>
    </source>
</reference>
<dbReference type="GO" id="GO:0016740">
    <property type="term" value="F:transferase activity"/>
    <property type="evidence" value="ECO:0007669"/>
    <property type="project" value="UniProtKB-KW"/>
</dbReference>